<evidence type="ECO:0000259" key="1">
    <source>
        <dbReference type="PROSITE" id="PS50206"/>
    </source>
</evidence>
<evidence type="ECO:0000313" key="2">
    <source>
        <dbReference type="EMBL" id="MBD2184128.1"/>
    </source>
</evidence>
<accession>A0A926VJ43</accession>
<dbReference type="InterPro" id="IPR050229">
    <property type="entry name" value="GlpE_sulfurtransferase"/>
</dbReference>
<dbReference type="SUPFAM" id="SSF52821">
    <property type="entry name" value="Rhodanese/Cell cycle control phosphatase"/>
    <property type="match status" value="1"/>
</dbReference>
<dbReference type="EMBL" id="JACJPW010000073">
    <property type="protein sequence ID" value="MBD2184128.1"/>
    <property type="molecule type" value="Genomic_DNA"/>
</dbReference>
<organism evidence="2 3">
    <name type="scientific">Aerosakkonema funiforme FACHB-1375</name>
    <dbReference type="NCBI Taxonomy" id="2949571"/>
    <lineage>
        <taxon>Bacteria</taxon>
        <taxon>Bacillati</taxon>
        <taxon>Cyanobacteriota</taxon>
        <taxon>Cyanophyceae</taxon>
        <taxon>Oscillatoriophycideae</taxon>
        <taxon>Aerosakkonematales</taxon>
        <taxon>Aerosakkonemataceae</taxon>
        <taxon>Aerosakkonema</taxon>
    </lineage>
</organism>
<keyword evidence="3" id="KW-1185">Reference proteome</keyword>
<reference evidence="2" key="1">
    <citation type="journal article" date="2015" name="ISME J.">
        <title>Draft Genome Sequence of Streptomyces incarnatus NRRL8089, which Produces the Nucleoside Antibiotic Sinefungin.</title>
        <authorList>
            <person name="Oshima K."/>
            <person name="Hattori M."/>
            <person name="Shimizu H."/>
            <person name="Fukuda K."/>
            <person name="Nemoto M."/>
            <person name="Inagaki K."/>
            <person name="Tamura T."/>
        </authorList>
    </citation>
    <scope>NUCLEOTIDE SEQUENCE</scope>
    <source>
        <strain evidence="2">FACHB-1375</strain>
    </source>
</reference>
<dbReference type="Gene3D" id="3.40.250.10">
    <property type="entry name" value="Rhodanese-like domain"/>
    <property type="match status" value="1"/>
</dbReference>
<dbReference type="PANTHER" id="PTHR43031">
    <property type="entry name" value="FAD-DEPENDENT OXIDOREDUCTASE"/>
    <property type="match status" value="1"/>
</dbReference>
<feature type="domain" description="Rhodanese" evidence="1">
    <location>
        <begin position="40"/>
        <end position="129"/>
    </location>
</feature>
<dbReference type="CDD" id="cd00158">
    <property type="entry name" value="RHOD"/>
    <property type="match status" value="1"/>
</dbReference>
<protein>
    <submittedName>
        <fullName evidence="2">Rhodanese-like domain-containing protein</fullName>
    </submittedName>
</protein>
<dbReference type="PROSITE" id="PS50206">
    <property type="entry name" value="RHODANESE_3"/>
    <property type="match status" value="1"/>
</dbReference>
<dbReference type="SMART" id="SM00450">
    <property type="entry name" value="RHOD"/>
    <property type="match status" value="1"/>
</dbReference>
<reference evidence="2" key="2">
    <citation type="submission" date="2020-08" db="EMBL/GenBank/DDBJ databases">
        <authorList>
            <person name="Chen M."/>
            <person name="Teng W."/>
            <person name="Zhao L."/>
            <person name="Hu C."/>
            <person name="Zhou Y."/>
            <person name="Han B."/>
            <person name="Song L."/>
            <person name="Shu W."/>
        </authorList>
    </citation>
    <scope>NUCLEOTIDE SEQUENCE</scope>
    <source>
        <strain evidence="2">FACHB-1375</strain>
    </source>
</reference>
<proteinExistence type="predicted"/>
<sequence length="169" mass="19233">MFLLGRSLVFKLLKFAIGYKKPHVCWLTTKELANWLENSAQTQPIIIDARSEAEYAVSHLKNARRIDAIAPNLALLPDISSDTPIVVYCSVGYRSANIAQQLQQTGFDRVYNLQGSIFQWANEGRPIFKDDRPTQFVHPYNAIWGKLLKSQYRYKKAEGQRSPGAEEDS</sequence>
<name>A0A926VJ43_9CYAN</name>
<dbReference type="AlphaFoldDB" id="A0A926VJ43"/>
<comment type="caution">
    <text evidence="2">The sequence shown here is derived from an EMBL/GenBank/DDBJ whole genome shotgun (WGS) entry which is preliminary data.</text>
</comment>
<gene>
    <name evidence="2" type="ORF">H6G03_24165</name>
</gene>
<dbReference type="InterPro" id="IPR036873">
    <property type="entry name" value="Rhodanese-like_dom_sf"/>
</dbReference>
<dbReference type="InterPro" id="IPR001763">
    <property type="entry name" value="Rhodanese-like_dom"/>
</dbReference>
<dbReference type="Proteomes" id="UP000641646">
    <property type="component" value="Unassembled WGS sequence"/>
</dbReference>
<dbReference type="Pfam" id="PF00581">
    <property type="entry name" value="Rhodanese"/>
    <property type="match status" value="1"/>
</dbReference>
<evidence type="ECO:0000313" key="3">
    <source>
        <dbReference type="Proteomes" id="UP000641646"/>
    </source>
</evidence>
<dbReference type="PANTHER" id="PTHR43031:SF16">
    <property type="entry name" value="OXIDOREDUCTASE"/>
    <property type="match status" value="1"/>
</dbReference>